<dbReference type="SUPFAM" id="SSF56349">
    <property type="entry name" value="DNA breaking-rejoining enzymes"/>
    <property type="match status" value="1"/>
</dbReference>
<name>A0A8K1GPI5_9PASS</name>
<dbReference type="OrthoDB" id="9907517at2759"/>
<dbReference type="InterPro" id="IPR052925">
    <property type="entry name" value="Phage_Integrase-like_Recomb"/>
</dbReference>
<keyword evidence="1" id="KW-0233">DNA recombination</keyword>
<accession>A0A8K1GPI5</accession>
<feature type="chain" id="PRO_5035440124" evidence="2">
    <location>
        <begin position="29"/>
        <end position="346"/>
    </location>
</feature>
<evidence type="ECO:0000256" key="2">
    <source>
        <dbReference type="SAM" id="SignalP"/>
    </source>
</evidence>
<proteinExistence type="predicted"/>
<gene>
    <name evidence="3" type="ORF">HGM15179_004228</name>
</gene>
<dbReference type="Gene3D" id="1.10.443.10">
    <property type="entry name" value="Intergrase catalytic core"/>
    <property type="match status" value="1"/>
</dbReference>
<sequence>MQRRAEPPAAPSPFWGLVSLLRLEPGMGWLPCGPHRCPGPCGGCGAEAGTGEGDGKLSQVPEKHSLGPWPLKALLLLEDSRDSDLWQVYHEGLKNFLSFREDMSLSAVWPIPAEQIREFLIAMESQDLPPTKIIMYMEGLSFISRMVDHPDPLPDPLTCFMMSRLKCRTHCSNNENSPVTIEVLRSLLGTLESVCSSPYECLLFRAIFTVAFFGVLHIEEIVANHQNRAQPDLLRLSDLHLTEGSAILFLHTSHRGRQRRLIQLGICEELWVCPVEALRIYVAARPRGEGPLFVHSNRMPVTKRDFRTVFCCGLRSAGIPPNKYGVHSFWLRNPNRSISGVFPQSD</sequence>
<feature type="signal peptide" evidence="2">
    <location>
        <begin position="1"/>
        <end position="28"/>
    </location>
</feature>
<dbReference type="GO" id="GO:0006310">
    <property type="term" value="P:DNA recombination"/>
    <property type="evidence" value="ECO:0007669"/>
    <property type="project" value="UniProtKB-KW"/>
</dbReference>
<evidence type="ECO:0000313" key="3">
    <source>
        <dbReference type="EMBL" id="TRZ22919.1"/>
    </source>
</evidence>
<dbReference type="InterPro" id="IPR011010">
    <property type="entry name" value="DNA_brk_join_enz"/>
</dbReference>
<dbReference type="InterPro" id="IPR013762">
    <property type="entry name" value="Integrase-like_cat_sf"/>
</dbReference>
<evidence type="ECO:0000313" key="4">
    <source>
        <dbReference type="Proteomes" id="UP000796761"/>
    </source>
</evidence>
<organism evidence="3 4">
    <name type="scientific">Zosterops borbonicus</name>
    <dbReference type="NCBI Taxonomy" id="364589"/>
    <lineage>
        <taxon>Eukaryota</taxon>
        <taxon>Metazoa</taxon>
        <taxon>Chordata</taxon>
        <taxon>Craniata</taxon>
        <taxon>Vertebrata</taxon>
        <taxon>Euteleostomi</taxon>
        <taxon>Archelosauria</taxon>
        <taxon>Archosauria</taxon>
        <taxon>Dinosauria</taxon>
        <taxon>Saurischia</taxon>
        <taxon>Theropoda</taxon>
        <taxon>Coelurosauria</taxon>
        <taxon>Aves</taxon>
        <taxon>Neognathae</taxon>
        <taxon>Neoaves</taxon>
        <taxon>Telluraves</taxon>
        <taxon>Australaves</taxon>
        <taxon>Passeriformes</taxon>
        <taxon>Sylvioidea</taxon>
        <taxon>Zosteropidae</taxon>
        <taxon>Zosterops</taxon>
    </lineage>
</organism>
<dbReference type="EMBL" id="SWJQ01000086">
    <property type="protein sequence ID" value="TRZ22919.1"/>
    <property type="molecule type" value="Genomic_DNA"/>
</dbReference>
<dbReference type="Proteomes" id="UP000796761">
    <property type="component" value="Unassembled WGS sequence"/>
</dbReference>
<keyword evidence="2" id="KW-0732">Signal</keyword>
<dbReference type="GO" id="GO:0003677">
    <property type="term" value="F:DNA binding"/>
    <property type="evidence" value="ECO:0007669"/>
    <property type="project" value="InterPro"/>
</dbReference>
<dbReference type="PANTHER" id="PTHR34605:SF3">
    <property type="entry name" value="P CELL-TYPE AGGLUTINATION PROTEIN MAP4-LIKE-RELATED"/>
    <property type="match status" value="1"/>
</dbReference>
<dbReference type="PANTHER" id="PTHR34605">
    <property type="entry name" value="PHAGE_INTEGRASE DOMAIN-CONTAINING PROTEIN"/>
    <property type="match status" value="1"/>
</dbReference>
<dbReference type="GO" id="GO:0015074">
    <property type="term" value="P:DNA integration"/>
    <property type="evidence" value="ECO:0007669"/>
    <property type="project" value="InterPro"/>
</dbReference>
<protein>
    <submittedName>
        <fullName evidence="3">Uncharacterized protein</fullName>
    </submittedName>
</protein>
<dbReference type="AlphaFoldDB" id="A0A8K1GPI5"/>
<evidence type="ECO:0000256" key="1">
    <source>
        <dbReference type="ARBA" id="ARBA00023172"/>
    </source>
</evidence>
<dbReference type="SUPFAM" id="SSF47823">
    <property type="entry name" value="lambda integrase-like, N-terminal domain"/>
    <property type="match status" value="1"/>
</dbReference>
<comment type="caution">
    <text evidence="3">The sequence shown here is derived from an EMBL/GenBank/DDBJ whole genome shotgun (WGS) entry which is preliminary data.</text>
</comment>
<reference evidence="3" key="1">
    <citation type="submission" date="2019-04" db="EMBL/GenBank/DDBJ databases">
        <title>Genome assembly of Zosterops borbonicus 15179.</title>
        <authorList>
            <person name="Leroy T."/>
            <person name="Anselmetti Y."/>
            <person name="Tilak M.-K."/>
            <person name="Nabholz B."/>
        </authorList>
    </citation>
    <scope>NUCLEOTIDE SEQUENCE</scope>
    <source>
        <strain evidence="3">HGM_15179</strain>
        <tissue evidence="3">Muscle</tissue>
    </source>
</reference>
<keyword evidence="4" id="KW-1185">Reference proteome</keyword>